<reference evidence="2" key="1">
    <citation type="submission" date="2020-10" db="EMBL/GenBank/DDBJ databases">
        <authorList>
            <person name="Gilroy R."/>
        </authorList>
    </citation>
    <scope>NUCLEOTIDE SEQUENCE</scope>
    <source>
        <strain evidence="2">ChiHecec3B27-6122</strain>
    </source>
</reference>
<dbReference type="PANTHER" id="PTHR43591">
    <property type="entry name" value="METHYLTRANSFERASE"/>
    <property type="match status" value="1"/>
</dbReference>
<dbReference type="InterPro" id="IPR013216">
    <property type="entry name" value="Methyltransf_11"/>
</dbReference>
<dbReference type="GO" id="GO:0008757">
    <property type="term" value="F:S-adenosylmethionine-dependent methyltransferase activity"/>
    <property type="evidence" value="ECO:0007669"/>
    <property type="project" value="InterPro"/>
</dbReference>
<reference evidence="2" key="2">
    <citation type="journal article" date="2021" name="PeerJ">
        <title>Extensive microbial diversity within the chicken gut microbiome revealed by metagenomics and culture.</title>
        <authorList>
            <person name="Gilroy R."/>
            <person name="Ravi A."/>
            <person name="Getino M."/>
            <person name="Pursley I."/>
            <person name="Horton D.L."/>
            <person name="Alikhan N.F."/>
            <person name="Baker D."/>
            <person name="Gharbi K."/>
            <person name="Hall N."/>
            <person name="Watson M."/>
            <person name="Adriaenssens E.M."/>
            <person name="Foster-Nyarko E."/>
            <person name="Jarju S."/>
            <person name="Secka A."/>
            <person name="Antonio M."/>
            <person name="Oren A."/>
            <person name="Chaudhuri R.R."/>
            <person name="La Ragione R."/>
            <person name="Hildebrand F."/>
            <person name="Pallen M.J."/>
        </authorList>
    </citation>
    <scope>NUCLEOTIDE SEQUENCE</scope>
    <source>
        <strain evidence="2">ChiHecec3B27-6122</strain>
    </source>
</reference>
<dbReference type="InterPro" id="IPR029063">
    <property type="entry name" value="SAM-dependent_MTases_sf"/>
</dbReference>
<dbReference type="Gene3D" id="3.40.50.150">
    <property type="entry name" value="Vaccinia Virus protein VP39"/>
    <property type="match status" value="1"/>
</dbReference>
<protein>
    <submittedName>
        <fullName evidence="2">Class I SAM-dependent methyltransferase</fullName>
    </submittedName>
</protein>
<keyword evidence="2" id="KW-0489">Methyltransferase</keyword>
<dbReference type="PANTHER" id="PTHR43591:SF24">
    <property type="entry name" value="2-METHOXY-6-POLYPRENYL-1,4-BENZOQUINOL METHYLASE, MITOCHONDRIAL"/>
    <property type="match status" value="1"/>
</dbReference>
<name>A0A9D1K7I8_9FIRM</name>
<comment type="caution">
    <text evidence="2">The sequence shown here is derived from an EMBL/GenBank/DDBJ whole genome shotgun (WGS) entry which is preliminary data.</text>
</comment>
<keyword evidence="2" id="KW-0808">Transferase</keyword>
<organism evidence="2 3">
    <name type="scientific">Candidatus Scatomorpha pullistercoris</name>
    <dbReference type="NCBI Taxonomy" id="2840929"/>
    <lineage>
        <taxon>Bacteria</taxon>
        <taxon>Bacillati</taxon>
        <taxon>Bacillota</taxon>
        <taxon>Clostridia</taxon>
        <taxon>Eubacteriales</taxon>
        <taxon>Candidatus Scatomorpha</taxon>
    </lineage>
</organism>
<accession>A0A9D1K7I8</accession>
<dbReference type="EMBL" id="DVJS01000064">
    <property type="protein sequence ID" value="HIS96898.1"/>
    <property type="molecule type" value="Genomic_DNA"/>
</dbReference>
<evidence type="ECO:0000313" key="2">
    <source>
        <dbReference type="EMBL" id="HIS96898.1"/>
    </source>
</evidence>
<dbReference type="Pfam" id="PF08241">
    <property type="entry name" value="Methyltransf_11"/>
    <property type="match status" value="1"/>
</dbReference>
<sequence length="209" mass="23214">MEMVVMKGDNRSFWQRMSLIYAKFMSGAEPTYKAVCERIGPELDSGMEVLELACGTGQLSYPLAGRVRRWIASDFSSMMLQKARGGGPWPEGLCFEPQDATAISYPDGSFDAVVMANALHIMPYPEKALAECRRVLKDDGALYVPTFVKGVTKSNKLRTRLIRLMGLKVFHNYDSEGLCQTVADAGFNITEREMMGSALMPLCYVKAVK</sequence>
<dbReference type="SUPFAM" id="SSF53335">
    <property type="entry name" value="S-adenosyl-L-methionine-dependent methyltransferases"/>
    <property type="match status" value="1"/>
</dbReference>
<feature type="domain" description="Methyltransferase type 11" evidence="1">
    <location>
        <begin position="50"/>
        <end position="144"/>
    </location>
</feature>
<gene>
    <name evidence="2" type="ORF">IAD42_02865</name>
</gene>
<proteinExistence type="predicted"/>
<dbReference type="GO" id="GO:0032259">
    <property type="term" value="P:methylation"/>
    <property type="evidence" value="ECO:0007669"/>
    <property type="project" value="UniProtKB-KW"/>
</dbReference>
<dbReference type="CDD" id="cd02440">
    <property type="entry name" value="AdoMet_MTases"/>
    <property type="match status" value="1"/>
</dbReference>
<evidence type="ECO:0000313" key="3">
    <source>
        <dbReference type="Proteomes" id="UP000886876"/>
    </source>
</evidence>
<dbReference type="Proteomes" id="UP000886876">
    <property type="component" value="Unassembled WGS sequence"/>
</dbReference>
<evidence type="ECO:0000259" key="1">
    <source>
        <dbReference type="Pfam" id="PF08241"/>
    </source>
</evidence>
<dbReference type="AlphaFoldDB" id="A0A9D1K7I8"/>